<evidence type="ECO:0000313" key="3">
    <source>
        <dbReference type="Proteomes" id="UP000230423"/>
    </source>
</evidence>
<dbReference type="AlphaFoldDB" id="A0A2G9V2R8"/>
<evidence type="ECO:0000256" key="1">
    <source>
        <dbReference type="SAM" id="Phobius"/>
    </source>
</evidence>
<sequence length="132" mass="14632">AMNRDHTSTTAQRRPILKSSVPNVILGMAIQVARRFLFIDPKKKAIAFLAFVALLSVVGSFITLDDSLYIVQDSMLSSRIRHWFPKVASSGANLTELRQTGATLRGVNLINESHVHGQDGLEGLHTEYEIML</sequence>
<keyword evidence="1" id="KW-1133">Transmembrane helix</keyword>
<dbReference type="OrthoDB" id="10444267at2759"/>
<keyword evidence="3" id="KW-1185">Reference proteome</keyword>
<organism evidence="2 3">
    <name type="scientific">Teladorsagia circumcincta</name>
    <name type="common">Brown stomach worm</name>
    <name type="synonym">Ostertagia circumcincta</name>
    <dbReference type="NCBI Taxonomy" id="45464"/>
    <lineage>
        <taxon>Eukaryota</taxon>
        <taxon>Metazoa</taxon>
        <taxon>Ecdysozoa</taxon>
        <taxon>Nematoda</taxon>
        <taxon>Chromadorea</taxon>
        <taxon>Rhabditida</taxon>
        <taxon>Rhabditina</taxon>
        <taxon>Rhabditomorpha</taxon>
        <taxon>Strongyloidea</taxon>
        <taxon>Trichostrongylidae</taxon>
        <taxon>Teladorsagia</taxon>
    </lineage>
</organism>
<gene>
    <name evidence="2" type="ORF">TELCIR_01138</name>
</gene>
<proteinExistence type="predicted"/>
<feature type="non-terminal residue" evidence="2">
    <location>
        <position position="1"/>
    </location>
</feature>
<feature type="transmembrane region" description="Helical" evidence="1">
    <location>
        <begin position="45"/>
        <end position="71"/>
    </location>
</feature>
<name>A0A2G9V2R8_TELCI</name>
<accession>A0A2G9V2R8</accession>
<keyword evidence="1" id="KW-0472">Membrane</keyword>
<keyword evidence="1" id="KW-0812">Transmembrane</keyword>
<evidence type="ECO:0000313" key="2">
    <source>
        <dbReference type="EMBL" id="PIO76794.1"/>
    </source>
</evidence>
<dbReference type="EMBL" id="KZ345029">
    <property type="protein sequence ID" value="PIO76794.1"/>
    <property type="molecule type" value="Genomic_DNA"/>
</dbReference>
<reference evidence="2 3" key="1">
    <citation type="submission" date="2015-09" db="EMBL/GenBank/DDBJ databases">
        <title>Draft genome of the parasitic nematode Teladorsagia circumcincta isolate WARC Sus (inbred).</title>
        <authorList>
            <person name="Mitreva M."/>
        </authorList>
    </citation>
    <scope>NUCLEOTIDE SEQUENCE [LARGE SCALE GENOMIC DNA]</scope>
    <source>
        <strain evidence="2 3">S</strain>
    </source>
</reference>
<protein>
    <submittedName>
        <fullName evidence="2">Uncharacterized protein</fullName>
    </submittedName>
</protein>
<dbReference type="Proteomes" id="UP000230423">
    <property type="component" value="Unassembled WGS sequence"/>
</dbReference>